<dbReference type="AlphaFoldDB" id="A0A9D5CYY7"/>
<proteinExistence type="predicted"/>
<sequence length="330" mass="38005">MNIASKLAPKKSVQGTNTSDGNVEKCDNVAKARWDDTKTEIFLKICVEEVQAGNRPHTHFTKEGWKNVVSKFGLRASLSYNYKQLKNKWDSLKKEFSIWAKLVEHQTGLGWDPVKKTVLASDDWWERKGQENPEYLKWRNEGPKFLEMMEICFKDVVATGYMAMVPYAEPSTDNEEANQNAYTQGMNEVEVDADNFDEYGDSPEQYNATPREENRATHDKKRQRTSRRERRKSANEQLQESFDRLLSGMDNMSRASSARVENDDRYSINKCVNLMDIVPGLERGSPQYFLAVRLFAKKAHREAFVSLVEVDPSLVTGWLSTFNMDNIDRA</sequence>
<dbReference type="PANTHER" id="PTHR31704">
    <property type="entry name" value="MYB/SANT-LIKE DNA-BINDING DOMAIN PROTEIN-RELATED"/>
    <property type="match status" value="1"/>
</dbReference>
<evidence type="ECO:0000313" key="3">
    <source>
        <dbReference type="EMBL" id="KAJ0981282.1"/>
    </source>
</evidence>
<feature type="region of interest" description="Disordered" evidence="1">
    <location>
        <begin position="1"/>
        <end position="22"/>
    </location>
</feature>
<protein>
    <recommendedName>
        <fullName evidence="2">Myb/SANT-like domain-containing protein</fullName>
    </recommendedName>
</protein>
<dbReference type="EMBL" id="JAGGNH010000002">
    <property type="protein sequence ID" value="KAJ0981282.1"/>
    <property type="molecule type" value="Genomic_DNA"/>
</dbReference>
<feature type="compositionally biased region" description="Basic residues" evidence="1">
    <location>
        <begin position="218"/>
        <end position="231"/>
    </location>
</feature>
<dbReference type="PANTHER" id="PTHR31704:SF37">
    <property type="entry name" value="HEAT SHOCK PROTEIN"/>
    <property type="match status" value="1"/>
</dbReference>
<dbReference type="InterPro" id="IPR024752">
    <property type="entry name" value="Myb/SANT-like_dom"/>
</dbReference>
<name>A0A9D5CYY7_9LILI</name>
<evidence type="ECO:0000259" key="2">
    <source>
        <dbReference type="Pfam" id="PF12776"/>
    </source>
</evidence>
<comment type="caution">
    <text evidence="3">The sequence shown here is derived from an EMBL/GenBank/DDBJ whole genome shotgun (WGS) entry which is preliminary data.</text>
</comment>
<dbReference type="Proteomes" id="UP001085076">
    <property type="component" value="Miscellaneous, Linkage group lg02"/>
</dbReference>
<feature type="domain" description="Myb/SANT-like" evidence="2">
    <location>
        <begin position="33"/>
        <end position="127"/>
    </location>
</feature>
<reference evidence="3" key="1">
    <citation type="submission" date="2021-03" db="EMBL/GenBank/DDBJ databases">
        <authorList>
            <person name="Li Z."/>
            <person name="Yang C."/>
        </authorList>
    </citation>
    <scope>NUCLEOTIDE SEQUENCE</scope>
    <source>
        <strain evidence="3">Dzin_1.0</strain>
        <tissue evidence="3">Leaf</tissue>
    </source>
</reference>
<evidence type="ECO:0000256" key="1">
    <source>
        <dbReference type="SAM" id="MobiDB-lite"/>
    </source>
</evidence>
<feature type="region of interest" description="Disordered" evidence="1">
    <location>
        <begin position="195"/>
        <end position="246"/>
    </location>
</feature>
<organism evidence="3 4">
    <name type="scientific">Dioscorea zingiberensis</name>
    <dbReference type="NCBI Taxonomy" id="325984"/>
    <lineage>
        <taxon>Eukaryota</taxon>
        <taxon>Viridiplantae</taxon>
        <taxon>Streptophyta</taxon>
        <taxon>Embryophyta</taxon>
        <taxon>Tracheophyta</taxon>
        <taxon>Spermatophyta</taxon>
        <taxon>Magnoliopsida</taxon>
        <taxon>Liliopsida</taxon>
        <taxon>Dioscoreales</taxon>
        <taxon>Dioscoreaceae</taxon>
        <taxon>Dioscorea</taxon>
    </lineage>
</organism>
<gene>
    <name evidence="3" type="ORF">J5N97_009537</name>
</gene>
<evidence type="ECO:0000313" key="4">
    <source>
        <dbReference type="Proteomes" id="UP001085076"/>
    </source>
</evidence>
<dbReference type="Pfam" id="PF12776">
    <property type="entry name" value="Myb_DNA-bind_3"/>
    <property type="match status" value="1"/>
</dbReference>
<reference evidence="3" key="2">
    <citation type="journal article" date="2022" name="Hortic Res">
        <title>The genome of Dioscorea zingiberensis sheds light on the biosynthesis, origin and evolution of the medicinally important diosgenin saponins.</title>
        <authorList>
            <person name="Li Y."/>
            <person name="Tan C."/>
            <person name="Li Z."/>
            <person name="Guo J."/>
            <person name="Li S."/>
            <person name="Chen X."/>
            <person name="Wang C."/>
            <person name="Dai X."/>
            <person name="Yang H."/>
            <person name="Song W."/>
            <person name="Hou L."/>
            <person name="Xu J."/>
            <person name="Tong Z."/>
            <person name="Xu A."/>
            <person name="Yuan X."/>
            <person name="Wang W."/>
            <person name="Yang Q."/>
            <person name="Chen L."/>
            <person name="Sun Z."/>
            <person name="Wang K."/>
            <person name="Pan B."/>
            <person name="Chen J."/>
            <person name="Bao Y."/>
            <person name="Liu F."/>
            <person name="Qi X."/>
            <person name="Gang D.R."/>
            <person name="Wen J."/>
            <person name="Li J."/>
        </authorList>
    </citation>
    <scope>NUCLEOTIDE SEQUENCE</scope>
    <source>
        <strain evidence="3">Dzin_1.0</strain>
    </source>
</reference>
<keyword evidence="4" id="KW-1185">Reference proteome</keyword>
<dbReference type="OrthoDB" id="683049at2759"/>
<accession>A0A9D5CYY7</accession>